<feature type="region of interest" description="Disordered" evidence="1">
    <location>
        <begin position="1"/>
        <end position="20"/>
    </location>
</feature>
<reference evidence="3 4" key="1">
    <citation type="journal article" date="2015" name="Front. Microbiol.">
        <title>Genome sequence of the plant growth promoting endophytic yeast Rhodotorula graminis WP1.</title>
        <authorList>
            <person name="Firrincieli A."/>
            <person name="Otillar R."/>
            <person name="Salamov A."/>
            <person name="Schmutz J."/>
            <person name="Khan Z."/>
            <person name="Redman R.S."/>
            <person name="Fleck N.D."/>
            <person name="Lindquist E."/>
            <person name="Grigoriev I.V."/>
            <person name="Doty S.L."/>
        </authorList>
    </citation>
    <scope>NUCLEOTIDE SEQUENCE [LARGE SCALE GENOMIC DNA]</scope>
    <source>
        <strain evidence="3 4">WP1</strain>
    </source>
</reference>
<organism evidence="3 4">
    <name type="scientific">Rhodotorula graminis (strain WP1)</name>
    <dbReference type="NCBI Taxonomy" id="578459"/>
    <lineage>
        <taxon>Eukaryota</taxon>
        <taxon>Fungi</taxon>
        <taxon>Dikarya</taxon>
        <taxon>Basidiomycota</taxon>
        <taxon>Pucciniomycotina</taxon>
        <taxon>Microbotryomycetes</taxon>
        <taxon>Sporidiobolales</taxon>
        <taxon>Sporidiobolaceae</taxon>
        <taxon>Rhodotorula</taxon>
    </lineage>
</organism>
<dbReference type="STRING" id="578459.A0A194S967"/>
<evidence type="ECO:0000256" key="1">
    <source>
        <dbReference type="SAM" id="MobiDB-lite"/>
    </source>
</evidence>
<dbReference type="PANTHER" id="PTHR14445:SF36">
    <property type="entry name" value="FI03272P-RELATED"/>
    <property type="match status" value="1"/>
</dbReference>
<keyword evidence="4" id="KW-1185">Reference proteome</keyword>
<dbReference type="Proteomes" id="UP000053890">
    <property type="component" value="Unassembled WGS sequence"/>
</dbReference>
<dbReference type="GeneID" id="28979645"/>
<dbReference type="AlphaFoldDB" id="A0A194S967"/>
<dbReference type="PROSITE" id="PS50829">
    <property type="entry name" value="GYF"/>
    <property type="match status" value="1"/>
</dbReference>
<dbReference type="OMA" id="TIDTEWI"/>
<proteinExistence type="predicted"/>
<protein>
    <recommendedName>
        <fullName evidence="2">GYF domain-containing protein</fullName>
    </recommendedName>
</protein>
<dbReference type="Gene3D" id="3.30.1490.40">
    <property type="match status" value="1"/>
</dbReference>
<evidence type="ECO:0000313" key="3">
    <source>
        <dbReference type="EMBL" id="KPV77010.1"/>
    </source>
</evidence>
<dbReference type="SUPFAM" id="SSF55277">
    <property type="entry name" value="GYF domain"/>
    <property type="match status" value="1"/>
</dbReference>
<name>A0A194S967_RHOGW</name>
<gene>
    <name evidence="3" type="ORF">RHOBADRAFT_7774</name>
</gene>
<dbReference type="CDD" id="cd00072">
    <property type="entry name" value="GYF"/>
    <property type="match status" value="1"/>
</dbReference>
<dbReference type="InterPro" id="IPR003169">
    <property type="entry name" value="GYF"/>
</dbReference>
<evidence type="ECO:0000259" key="2">
    <source>
        <dbReference type="PROSITE" id="PS50829"/>
    </source>
</evidence>
<accession>A0A194S967</accession>
<feature type="domain" description="GYF" evidence="2">
    <location>
        <begin position="25"/>
        <end position="73"/>
    </location>
</feature>
<dbReference type="OrthoDB" id="6415790at2759"/>
<feature type="non-terminal residue" evidence="3">
    <location>
        <position position="89"/>
    </location>
</feature>
<dbReference type="PANTHER" id="PTHR14445">
    <property type="entry name" value="GRB10 INTERACTING GYF PROTEIN"/>
    <property type="match status" value="1"/>
</dbReference>
<dbReference type="SMART" id="SM00444">
    <property type="entry name" value="GYF"/>
    <property type="match status" value="1"/>
</dbReference>
<dbReference type="RefSeq" id="XP_018273059.1">
    <property type="nucleotide sequence ID" value="XM_018419199.1"/>
</dbReference>
<evidence type="ECO:0000313" key="4">
    <source>
        <dbReference type="Proteomes" id="UP000053890"/>
    </source>
</evidence>
<sequence>SASSGAATPSRAAPPPGLGAFPPAEVMWQYRDPSGQVQGPFSAATMHDWYRQQFFTPDLRVKRTTDTEFESLENLIRRTGDSDKPFLAP</sequence>
<feature type="non-terminal residue" evidence="3">
    <location>
        <position position="1"/>
    </location>
</feature>
<dbReference type="Pfam" id="PF02213">
    <property type="entry name" value="GYF"/>
    <property type="match status" value="1"/>
</dbReference>
<dbReference type="EMBL" id="KQ474075">
    <property type="protein sequence ID" value="KPV77010.1"/>
    <property type="molecule type" value="Genomic_DNA"/>
</dbReference>
<dbReference type="InterPro" id="IPR035445">
    <property type="entry name" value="GYF-like_dom_sf"/>
</dbReference>
<dbReference type="InterPro" id="IPR051640">
    <property type="entry name" value="GRB10-interact_GYF"/>
</dbReference>
<dbReference type="GO" id="GO:0005829">
    <property type="term" value="C:cytosol"/>
    <property type="evidence" value="ECO:0007669"/>
    <property type="project" value="TreeGrafter"/>
</dbReference>